<dbReference type="AlphaFoldDB" id="A0A1H7TVP7"/>
<accession>A0A1H7TVP7</accession>
<dbReference type="Proteomes" id="UP000198916">
    <property type="component" value="Unassembled WGS sequence"/>
</dbReference>
<gene>
    <name evidence="2" type="ORF">SAMN05421740_11275</name>
</gene>
<evidence type="ECO:0000313" key="2">
    <source>
        <dbReference type="EMBL" id="SEL88007.1"/>
    </source>
</evidence>
<feature type="transmembrane region" description="Helical" evidence="1">
    <location>
        <begin position="99"/>
        <end position="122"/>
    </location>
</feature>
<sequence length="158" mass="18352">MALQLLLMLRKVVVNVVTALVGFPIVISIRYWGNLIEGNYKHYDAYYDSLPKYLYKVIVHPLVYPLVPLLFLLFILLPFQLIKDSRSEKGKPFSYLQKVGIFSLIVVAMIAFWGLFTNLWAIPYYRNVIYLAYALGLGLVFATLLYFLVDRYTEKRGI</sequence>
<dbReference type="STRING" id="332977.SAMN05421740_11275"/>
<organism evidence="2 3">
    <name type="scientific">Parapedobacter koreensis</name>
    <dbReference type="NCBI Taxonomy" id="332977"/>
    <lineage>
        <taxon>Bacteria</taxon>
        <taxon>Pseudomonadati</taxon>
        <taxon>Bacteroidota</taxon>
        <taxon>Sphingobacteriia</taxon>
        <taxon>Sphingobacteriales</taxon>
        <taxon>Sphingobacteriaceae</taxon>
        <taxon>Parapedobacter</taxon>
    </lineage>
</organism>
<feature type="transmembrane region" description="Helical" evidence="1">
    <location>
        <begin position="53"/>
        <end position="79"/>
    </location>
</feature>
<name>A0A1H7TVP7_9SPHI</name>
<dbReference type="EMBL" id="FNZR01000012">
    <property type="protein sequence ID" value="SEL88007.1"/>
    <property type="molecule type" value="Genomic_DNA"/>
</dbReference>
<feature type="transmembrane region" description="Helical" evidence="1">
    <location>
        <begin position="128"/>
        <end position="149"/>
    </location>
</feature>
<evidence type="ECO:0000313" key="3">
    <source>
        <dbReference type="Proteomes" id="UP000198916"/>
    </source>
</evidence>
<protein>
    <submittedName>
        <fullName evidence="2">Uncharacterized protein</fullName>
    </submittedName>
</protein>
<keyword evidence="3" id="KW-1185">Reference proteome</keyword>
<feature type="transmembrane region" description="Helical" evidence="1">
    <location>
        <begin position="12"/>
        <end position="33"/>
    </location>
</feature>
<proteinExistence type="predicted"/>
<keyword evidence="1" id="KW-0472">Membrane</keyword>
<reference evidence="3" key="1">
    <citation type="submission" date="2016-10" db="EMBL/GenBank/DDBJ databases">
        <authorList>
            <person name="Varghese N."/>
            <person name="Submissions S."/>
        </authorList>
    </citation>
    <scope>NUCLEOTIDE SEQUENCE [LARGE SCALE GENOMIC DNA]</scope>
    <source>
        <strain evidence="3">Jip14</strain>
    </source>
</reference>
<evidence type="ECO:0000256" key="1">
    <source>
        <dbReference type="SAM" id="Phobius"/>
    </source>
</evidence>
<keyword evidence="1" id="KW-1133">Transmembrane helix</keyword>
<keyword evidence="1" id="KW-0812">Transmembrane</keyword>